<accession>A0ABN7XKI9</accession>
<comment type="caution">
    <text evidence="1">The sequence shown here is derived from an EMBL/GenBank/DDBJ whole genome shotgun (WGS) entry which is preliminary data.</text>
</comment>
<evidence type="ECO:0000313" key="1">
    <source>
        <dbReference type="EMBL" id="CAG8854863.1"/>
    </source>
</evidence>
<protein>
    <submittedName>
        <fullName evidence="1">9595_t:CDS:1</fullName>
    </submittedName>
</protein>
<organism evidence="1 2">
    <name type="scientific">Gigaspora margarita</name>
    <dbReference type="NCBI Taxonomy" id="4874"/>
    <lineage>
        <taxon>Eukaryota</taxon>
        <taxon>Fungi</taxon>
        <taxon>Fungi incertae sedis</taxon>
        <taxon>Mucoromycota</taxon>
        <taxon>Glomeromycotina</taxon>
        <taxon>Glomeromycetes</taxon>
        <taxon>Diversisporales</taxon>
        <taxon>Gigasporaceae</taxon>
        <taxon>Gigaspora</taxon>
    </lineage>
</organism>
<sequence length="90" mass="10496">HEDHEENVKHPNIRTKSTIASKNVEWLPIIAPIPQMRNIKPLEKLHDCKQKCETASHGPIPQPFEQKYNTAAINIKTKILHKNNDHYEQK</sequence>
<proteinExistence type="predicted"/>
<name>A0ABN7XKI9_GIGMA</name>
<evidence type="ECO:0000313" key="2">
    <source>
        <dbReference type="Proteomes" id="UP000789901"/>
    </source>
</evidence>
<keyword evidence="2" id="KW-1185">Reference proteome</keyword>
<feature type="non-terminal residue" evidence="1">
    <location>
        <position position="1"/>
    </location>
</feature>
<dbReference type="Proteomes" id="UP000789901">
    <property type="component" value="Unassembled WGS sequence"/>
</dbReference>
<reference evidence="1 2" key="1">
    <citation type="submission" date="2021-06" db="EMBL/GenBank/DDBJ databases">
        <authorList>
            <person name="Kallberg Y."/>
            <person name="Tangrot J."/>
            <person name="Rosling A."/>
        </authorList>
    </citation>
    <scope>NUCLEOTIDE SEQUENCE [LARGE SCALE GENOMIC DNA]</scope>
    <source>
        <strain evidence="1 2">120-4 pot B 10/14</strain>
    </source>
</reference>
<dbReference type="EMBL" id="CAJVQB010143267">
    <property type="protein sequence ID" value="CAG8854863.1"/>
    <property type="molecule type" value="Genomic_DNA"/>
</dbReference>
<gene>
    <name evidence="1" type="ORF">GMARGA_LOCUS43684</name>
</gene>